<keyword evidence="2" id="KW-1185">Reference proteome</keyword>
<dbReference type="EMBL" id="AFRT01000947">
    <property type="protein sequence ID" value="ELU42016.1"/>
    <property type="molecule type" value="Genomic_DNA"/>
</dbReference>
<dbReference type="Proteomes" id="UP000011668">
    <property type="component" value="Unassembled WGS sequence"/>
</dbReference>
<dbReference type="AlphaFoldDB" id="L8WV63"/>
<reference evidence="1 2" key="1">
    <citation type="journal article" date="2013" name="Nat. Commun.">
        <title>The evolution and pathogenic mechanisms of the rice sheath blight pathogen.</title>
        <authorList>
            <person name="Zheng A."/>
            <person name="Lin R."/>
            <person name="Xu L."/>
            <person name="Qin P."/>
            <person name="Tang C."/>
            <person name="Ai P."/>
            <person name="Zhang D."/>
            <person name="Liu Y."/>
            <person name="Sun Z."/>
            <person name="Feng H."/>
            <person name="Wang Y."/>
            <person name="Chen Y."/>
            <person name="Liang X."/>
            <person name="Fu R."/>
            <person name="Li Q."/>
            <person name="Zhang J."/>
            <person name="Yu X."/>
            <person name="Xie Z."/>
            <person name="Ding L."/>
            <person name="Guan P."/>
            <person name="Tang J."/>
            <person name="Liang Y."/>
            <person name="Wang S."/>
            <person name="Deng Q."/>
            <person name="Li S."/>
            <person name="Zhu J."/>
            <person name="Wang L."/>
            <person name="Liu H."/>
            <person name="Li P."/>
        </authorList>
    </citation>
    <scope>NUCLEOTIDE SEQUENCE [LARGE SCALE GENOMIC DNA]</scope>
    <source>
        <strain evidence="2">AG-1 IA</strain>
    </source>
</reference>
<comment type="caution">
    <text evidence="1">The sequence shown here is derived from an EMBL/GenBank/DDBJ whole genome shotgun (WGS) entry which is preliminary data.</text>
</comment>
<organism evidence="1 2">
    <name type="scientific">Thanatephorus cucumeris (strain AG1-IA)</name>
    <name type="common">Rice sheath blight fungus</name>
    <name type="synonym">Rhizoctonia solani</name>
    <dbReference type="NCBI Taxonomy" id="983506"/>
    <lineage>
        <taxon>Eukaryota</taxon>
        <taxon>Fungi</taxon>
        <taxon>Dikarya</taxon>
        <taxon>Basidiomycota</taxon>
        <taxon>Agaricomycotina</taxon>
        <taxon>Agaricomycetes</taxon>
        <taxon>Cantharellales</taxon>
        <taxon>Ceratobasidiaceae</taxon>
        <taxon>Rhizoctonia</taxon>
        <taxon>Rhizoctonia solani AG-1</taxon>
    </lineage>
</organism>
<accession>L8WV63</accession>
<name>L8WV63_THACA</name>
<evidence type="ECO:0000313" key="1">
    <source>
        <dbReference type="EMBL" id="ELU42016.1"/>
    </source>
</evidence>
<dbReference type="HOGENOM" id="CLU_1378975_0_0_1"/>
<sequence length="198" mass="21853">MRFRHHGPIVLPPRISPPHTRFISESSIAWRPRNFNTIVPCWSLGAARQTHRRQQLTSSNIAHSRSDGVHAATKLHAFLSIIATRITKSGCDNSISHCDRPHGSQCLPPLFSVAVENKKTIWAAQAIKLLNKGILVSSVTGHSRLRIFTLPNLLITTHTYLTMDSAAVYSYSYPTEIEQPIDQETSNGGGTGSYCVIA</sequence>
<gene>
    <name evidence="1" type="ORF">AG1IA_03955</name>
</gene>
<evidence type="ECO:0000313" key="2">
    <source>
        <dbReference type="Proteomes" id="UP000011668"/>
    </source>
</evidence>
<protein>
    <submittedName>
        <fullName evidence="1">Uncharacterized protein</fullName>
    </submittedName>
</protein>
<proteinExistence type="predicted"/>